<proteinExistence type="predicted"/>
<accession>A0A919PPI9</accession>
<keyword evidence="3" id="KW-1185">Reference proteome</keyword>
<gene>
    <name evidence="2" type="ORF">Dsi01nite_041860</name>
</gene>
<organism evidence="2 3">
    <name type="scientific">Dactylosporangium siamense</name>
    <dbReference type="NCBI Taxonomy" id="685454"/>
    <lineage>
        <taxon>Bacteria</taxon>
        <taxon>Bacillati</taxon>
        <taxon>Actinomycetota</taxon>
        <taxon>Actinomycetes</taxon>
        <taxon>Micromonosporales</taxon>
        <taxon>Micromonosporaceae</taxon>
        <taxon>Dactylosporangium</taxon>
    </lineage>
</organism>
<name>A0A919PPI9_9ACTN</name>
<evidence type="ECO:0000313" key="2">
    <source>
        <dbReference type="EMBL" id="GIG46145.1"/>
    </source>
</evidence>
<sequence>MTTWNVAEPTRLELKGEVKDLQVRLVGGRINVVGADGPARVEVSAIGERSLTVTLDDDGALRISHGAFPKWPGLFWWMFHSRFKVDVSVVVPVRTPAVLHTVSGSVVVSSLRAGVHVDATSARVTLLGLDGRVSAKVISGSVEALTLDGEVELETVSGEIVVADSAARKVHARAISGSITCDLDNPPADTDVRLDTVSGEITARVREDSDLRVHLNAVSGRVVSAFPGLDRVGRNTVVGQLGAGTGRIAANATSGTITLLRRPVDLDEENDS</sequence>
<dbReference type="Pfam" id="PF13349">
    <property type="entry name" value="DUF4097"/>
    <property type="match status" value="1"/>
</dbReference>
<comment type="caution">
    <text evidence="2">The sequence shown here is derived from an EMBL/GenBank/DDBJ whole genome shotgun (WGS) entry which is preliminary data.</text>
</comment>
<dbReference type="EMBL" id="BONQ01000062">
    <property type="protein sequence ID" value="GIG46145.1"/>
    <property type="molecule type" value="Genomic_DNA"/>
</dbReference>
<dbReference type="RefSeq" id="WP_203847929.1">
    <property type="nucleotide sequence ID" value="NZ_BAAAVW010000013.1"/>
</dbReference>
<dbReference type="Proteomes" id="UP000660611">
    <property type="component" value="Unassembled WGS sequence"/>
</dbReference>
<reference evidence="2" key="1">
    <citation type="submission" date="2021-01" db="EMBL/GenBank/DDBJ databases">
        <title>Whole genome shotgun sequence of Dactylosporangium siamense NBRC 106093.</title>
        <authorList>
            <person name="Komaki H."/>
            <person name="Tamura T."/>
        </authorList>
    </citation>
    <scope>NUCLEOTIDE SEQUENCE</scope>
    <source>
        <strain evidence="2">NBRC 106093</strain>
    </source>
</reference>
<dbReference type="InterPro" id="IPR025164">
    <property type="entry name" value="Toastrack_DUF4097"/>
</dbReference>
<feature type="domain" description="DUF4097" evidence="1">
    <location>
        <begin position="41"/>
        <end position="259"/>
    </location>
</feature>
<protein>
    <recommendedName>
        <fullName evidence="1">DUF4097 domain-containing protein</fullName>
    </recommendedName>
</protein>
<dbReference type="AlphaFoldDB" id="A0A919PPI9"/>
<evidence type="ECO:0000313" key="3">
    <source>
        <dbReference type="Proteomes" id="UP000660611"/>
    </source>
</evidence>
<evidence type="ECO:0000259" key="1">
    <source>
        <dbReference type="Pfam" id="PF13349"/>
    </source>
</evidence>